<dbReference type="EMBL" id="FORA01000002">
    <property type="protein sequence ID" value="SFJ01324.1"/>
    <property type="molecule type" value="Genomic_DNA"/>
</dbReference>
<protein>
    <submittedName>
        <fullName evidence="12">L,D-transpeptidase catalytic domain</fullName>
    </submittedName>
</protein>
<dbReference type="CDD" id="cd16913">
    <property type="entry name" value="YkuD_like"/>
    <property type="match status" value="1"/>
</dbReference>
<feature type="signal peptide" evidence="10">
    <location>
        <begin position="1"/>
        <end position="23"/>
    </location>
</feature>
<evidence type="ECO:0000259" key="11">
    <source>
        <dbReference type="PROSITE" id="PS52029"/>
    </source>
</evidence>
<evidence type="ECO:0000256" key="3">
    <source>
        <dbReference type="ARBA" id="ARBA00022676"/>
    </source>
</evidence>
<evidence type="ECO:0000256" key="4">
    <source>
        <dbReference type="ARBA" id="ARBA00022679"/>
    </source>
</evidence>
<dbReference type="Pfam" id="PF03734">
    <property type="entry name" value="YkuD"/>
    <property type="match status" value="1"/>
</dbReference>
<feature type="chain" id="PRO_5011756334" evidence="10">
    <location>
        <begin position="24"/>
        <end position="190"/>
    </location>
</feature>
<proteinExistence type="inferred from homology"/>
<evidence type="ECO:0000256" key="10">
    <source>
        <dbReference type="SAM" id="SignalP"/>
    </source>
</evidence>
<keyword evidence="7 9" id="KW-0573">Peptidoglycan synthesis</keyword>
<dbReference type="InterPro" id="IPR050979">
    <property type="entry name" value="LD-transpeptidase"/>
</dbReference>
<dbReference type="GO" id="GO:0008360">
    <property type="term" value="P:regulation of cell shape"/>
    <property type="evidence" value="ECO:0007669"/>
    <property type="project" value="UniProtKB-UniRule"/>
</dbReference>
<keyword evidence="6 9" id="KW-0133">Cell shape</keyword>
<dbReference type="GO" id="GO:0005576">
    <property type="term" value="C:extracellular region"/>
    <property type="evidence" value="ECO:0007669"/>
    <property type="project" value="TreeGrafter"/>
</dbReference>
<dbReference type="GO" id="GO:0071972">
    <property type="term" value="F:peptidoglycan L,D-transpeptidase activity"/>
    <property type="evidence" value="ECO:0007669"/>
    <property type="project" value="TreeGrafter"/>
</dbReference>
<name>A0A1I3MW29_9RHOB</name>
<dbReference type="PANTHER" id="PTHR30582:SF24">
    <property type="entry name" value="L,D-TRANSPEPTIDASE ERFK_SRFK-RELATED"/>
    <property type="match status" value="1"/>
</dbReference>
<dbReference type="PROSITE" id="PS52029">
    <property type="entry name" value="LD_TPASE"/>
    <property type="match status" value="1"/>
</dbReference>
<dbReference type="GO" id="GO:0018104">
    <property type="term" value="P:peptidoglycan-protein cross-linking"/>
    <property type="evidence" value="ECO:0007669"/>
    <property type="project" value="TreeGrafter"/>
</dbReference>
<feature type="domain" description="L,D-TPase catalytic" evidence="11">
    <location>
        <begin position="49"/>
        <end position="186"/>
    </location>
</feature>
<dbReference type="STRING" id="390807.SAMN04488095_1979"/>
<sequence>MDRRQLIAGGAALALFGSSDAMAQAVAPSNIRPDFLPVEVPIRAGIAPNEIHVVPDSFMLFWTMPGARAMRYMVGVGRPGLYESGEFYVGAKKEWPSWTPTNSMIERNPAYAQWKDGMPGGPNNPLGARALYLFEPGRGDTFLRIHGTNAPNTIGSAVSNGCARLVNDQAVDLYNRVPMRSRVVLYPKTI</sequence>
<dbReference type="Gene3D" id="2.40.440.10">
    <property type="entry name" value="L,D-transpeptidase catalytic domain-like"/>
    <property type="match status" value="1"/>
</dbReference>
<dbReference type="OrthoDB" id="9795305at2"/>
<evidence type="ECO:0000256" key="6">
    <source>
        <dbReference type="ARBA" id="ARBA00022960"/>
    </source>
</evidence>
<keyword evidence="13" id="KW-1185">Reference proteome</keyword>
<dbReference type="RefSeq" id="WP_092779731.1">
    <property type="nucleotide sequence ID" value="NZ_FORA01000002.1"/>
</dbReference>
<evidence type="ECO:0000256" key="7">
    <source>
        <dbReference type="ARBA" id="ARBA00022984"/>
    </source>
</evidence>
<evidence type="ECO:0000256" key="5">
    <source>
        <dbReference type="ARBA" id="ARBA00022801"/>
    </source>
</evidence>
<dbReference type="InterPro" id="IPR005490">
    <property type="entry name" value="LD_TPept_cat_dom"/>
</dbReference>
<evidence type="ECO:0000313" key="13">
    <source>
        <dbReference type="Proteomes" id="UP000199110"/>
    </source>
</evidence>
<dbReference type="PANTHER" id="PTHR30582">
    <property type="entry name" value="L,D-TRANSPEPTIDASE"/>
    <property type="match status" value="1"/>
</dbReference>
<comment type="pathway">
    <text evidence="1 9">Cell wall biogenesis; peptidoglycan biosynthesis.</text>
</comment>
<evidence type="ECO:0000256" key="2">
    <source>
        <dbReference type="ARBA" id="ARBA00005992"/>
    </source>
</evidence>
<dbReference type="Proteomes" id="UP000199110">
    <property type="component" value="Unassembled WGS sequence"/>
</dbReference>
<keyword evidence="3" id="KW-0328">Glycosyltransferase</keyword>
<accession>A0A1I3MW29</accession>
<feature type="active site" description="Nucleophile" evidence="9">
    <location>
        <position position="162"/>
    </location>
</feature>
<keyword evidence="8 9" id="KW-0961">Cell wall biogenesis/degradation</keyword>
<comment type="similarity">
    <text evidence="2">Belongs to the YkuD family.</text>
</comment>
<keyword evidence="5" id="KW-0378">Hydrolase</keyword>
<dbReference type="InterPro" id="IPR038063">
    <property type="entry name" value="Transpep_catalytic_dom"/>
</dbReference>
<organism evidence="12 13">
    <name type="scientific">Jannaschia pohangensis</name>
    <dbReference type="NCBI Taxonomy" id="390807"/>
    <lineage>
        <taxon>Bacteria</taxon>
        <taxon>Pseudomonadati</taxon>
        <taxon>Pseudomonadota</taxon>
        <taxon>Alphaproteobacteria</taxon>
        <taxon>Rhodobacterales</taxon>
        <taxon>Roseobacteraceae</taxon>
        <taxon>Jannaschia</taxon>
    </lineage>
</organism>
<evidence type="ECO:0000256" key="9">
    <source>
        <dbReference type="PROSITE-ProRule" id="PRU01373"/>
    </source>
</evidence>
<evidence type="ECO:0000256" key="8">
    <source>
        <dbReference type="ARBA" id="ARBA00023316"/>
    </source>
</evidence>
<dbReference type="GO" id="GO:0016757">
    <property type="term" value="F:glycosyltransferase activity"/>
    <property type="evidence" value="ECO:0007669"/>
    <property type="project" value="UniProtKB-KW"/>
</dbReference>
<gene>
    <name evidence="12" type="ORF">SAMN04488095_1979</name>
</gene>
<keyword evidence="4" id="KW-0808">Transferase</keyword>
<evidence type="ECO:0000313" key="12">
    <source>
        <dbReference type="EMBL" id="SFJ01324.1"/>
    </source>
</evidence>
<dbReference type="SUPFAM" id="SSF141523">
    <property type="entry name" value="L,D-transpeptidase catalytic domain-like"/>
    <property type="match status" value="1"/>
</dbReference>
<dbReference type="AlphaFoldDB" id="A0A1I3MW29"/>
<reference evidence="12 13" key="1">
    <citation type="submission" date="2016-10" db="EMBL/GenBank/DDBJ databases">
        <authorList>
            <person name="de Groot N.N."/>
        </authorList>
    </citation>
    <scope>NUCLEOTIDE SEQUENCE [LARGE SCALE GENOMIC DNA]</scope>
    <source>
        <strain evidence="12 13">DSM 19073</strain>
    </source>
</reference>
<dbReference type="GO" id="GO:0071555">
    <property type="term" value="P:cell wall organization"/>
    <property type="evidence" value="ECO:0007669"/>
    <property type="project" value="UniProtKB-UniRule"/>
</dbReference>
<keyword evidence="10" id="KW-0732">Signal</keyword>
<feature type="active site" description="Proton donor/acceptor" evidence="9">
    <location>
        <position position="146"/>
    </location>
</feature>
<evidence type="ECO:0000256" key="1">
    <source>
        <dbReference type="ARBA" id="ARBA00004752"/>
    </source>
</evidence>
<dbReference type="UniPathway" id="UPA00219"/>